<evidence type="ECO:0000259" key="6">
    <source>
        <dbReference type="PROSITE" id="PS51387"/>
    </source>
</evidence>
<organism evidence="7 8">
    <name type="scientific">Gymnopus androsaceus JB14</name>
    <dbReference type="NCBI Taxonomy" id="1447944"/>
    <lineage>
        <taxon>Eukaryota</taxon>
        <taxon>Fungi</taxon>
        <taxon>Dikarya</taxon>
        <taxon>Basidiomycota</taxon>
        <taxon>Agaricomycotina</taxon>
        <taxon>Agaricomycetes</taxon>
        <taxon>Agaricomycetidae</taxon>
        <taxon>Agaricales</taxon>
        <taxon>Marasmiineae</taxon>
        <taxon>Omphalotaceae</taxon>
        <taxon>Gymnopus</taxon>
    </lineage>
</organism>
<dbReference type="SUPFAM" id="SSF56176">
    <property type="entry name" value="FAD-binding/transporter-associated domain-like"/>
    <property type="match status" value="1"/>
</dbReference>
<dbReference type="Gene3D" id="3.40.462.20">
    <property type="match status" value="1"/>
</dbReference>
<dbReference type="PANTHER" id="PTHR42973:SF39">
    <property type="entry name" value="FAD-BINDING PCMH-TYPE DOMAIN-CONTAINING PROTEIN"/>
    <property type="match status" value="1"/>
</dbReference>
<evidence type="ECO:0000256" key="4">
    <source>
        <dbReference type="ARBA" id="ARBA00022827"/>
    </source>
</evidence>
<evidence type="ECO:0000313" key="7">
    <source>
        <dbReference type="EMBL" id="KAE9390601.1"/>
    </source>
</evidence>
<evidence type="ECO:0000256" key="3">
    <source>
        <dbReference type="ARBA" id="ARBA00022630"/>
    </source>
</evidence>
<protein>
    <submittedName>
        <fullName evidence="7">FAD-binding domain-containing protein</fullName>
    </submittedName>
</protein>
<dbReference type="InterPro" id="IPR036318">
    <property type="entry name" value="FAD-bd_PCMH-like_sf"/>
</dbReference>
<dbReference type="Gene3D" id="3.30.465.10">
    <property type="match status" value="1"/>
</dbReference>
<dbReference type="GO" id="GO:0016491">
    <property type="term" value="F:oxidoreductase activity"/>
    <property type="evidence" value="ECO:0007669"/>
    <property type="project" value="UniProtKB-KW"/>
</dbReference>
<dbReference type="AlphaFoldDB" id="A0A6A4GXY7"/>
<reference evidence="7" key="1">
    <citation type="journal article" date="2019" name="Environ. Microbiol.">
        <title>Fungal ecological strategies reflected in gene transcription - a case study of two litter decomposers.</title>
        <authorList>
            <person name="Barbi F."/>
            <person name="Kohler A."/>
            <person name="Barry K."/>
            <person name="Baskaran P."/>
            <person name="Daum C."/>
            <person name="Fauchery L."/>
            <person name="Ihrmark K."/>
            <person name="Kuo A."/>
            <person name="LaButti K."/>
            <person name="Lipzen A."/>
            <person name="Morin E."/>
            <person name="Grigoriev I.V."/>
            <person name="Henrissat B."/>
            <person name="Lindahl B."/>
            <person name="Martin F."/>
        </authorList>
    </citation>
    <scope>NUCLEOTIDE SEQUENCE</scope>
    <source>
        <strain evidence="7">JB14</strain>
    </source>
</reference>
<feature type="domain" description="FAD-binding PCMH-type" evidence="6">
    <location>
        <begin position="2"/>
        <end position="167"/>
    </location>
</feature>
<evidence type="ECO:0000313" key="8">
    <source>
        <dbReference type="Proteomes" id="UP000799118"/>
    </source>
</evidence>
<dbReference type="InterPro" id="IPR016169">
    <property type="entry name" value="FAD-bd_PCMH_sub2"/>
</dbReference>
<evidence type="ECO:0000256" key="1">
    <source>
        <dbReference type="ARBA" id="ARBA00001974"/>
    </source>
</evidence>
<name>A0A6A4GXY7_9AGAR</name>
<keyword evidence="4" id="KW-0274">FAD</keyword>
<comment type="similarity">
    <text evidence="2">Belongs to the oxygen-dependent FAD-linked oxidoreductase family.</text>
</comment>
<dbReference type="InterPro" id="IPR006094">
    <property type="entry name" value="Oxid_FAD_bind_N"/>
</dbReference>
<keyword evidence="8" id="KW-1185">Reference proteome</keyword>
<evidence type="ECO:0000256" key="2">
    <source>
        <dbReference type="ARBA" id="ARBA00005466"/>
    </source>
</evidence>
<evidence type="ECO:0000256" key="5">
    <source>
        <dbReference type="ARBA" id="ARBA00023002"/>
    </source>
</evidence>
<dbReference type="OrthoDB" id="407275at2759"/>
<keyword evidence="3" id="KW-0285">Flavoprotein</keyword>
<dbReference type="PROSITE" id="PS51387">
    <property type="entry name" value="FAD_PCMH"/>
    <property type="match status" value="1"/>
</dbReference>
<dbReference type="GO" id="GO:0071949">
    <property type="term" value="F:FAD binding"/>
    <property type="evidence" value="ECO:0007669"/>
    <property type="project" value="InterPro"/>
</dbReference>
<dbReference type="InterPro" id="IPR016166">
    <property type="entry name" value="FAD-bd_PCMH"/>
</dbReference>
<proteinExistence type="inferred from homology"/>
<comment type="cofactor">
    <cofactor evidence="1">
        <name>FAD</name>
        <dbReference type="ChEBI" id="CHEBI:57692"/>
    </cofactor>
</comment>
<dbReference type="PANTHER" id="PTHR42973">
    <property type="entry name" value="BINDING OXIDOREDUCTASE, PUTATIVE (AFU_ORTHOLOGUE AFUA_1G17690)-RELATED"/>
    <property type="match status" value="1"/>
</dbReference>
<dbReference type="InterPro" id="IPR050416">
    <property type="entry name" value="FAD-linked_Oxidoreductase"/>
</dbReference>
<dbReference type="Proteomes" id="UP000799118">
    <property type="component" value="Unassembled WGS sequence"/>
</dbReference>
<dbReference type="Pfam" id="PF01565">
    <property type="entry name" value="FAD_binding_4"/>
    <property type="match status" value="1"/>
</dbReference>
<keyword evidence="5" id="KW-0560">Oxidoreductase</keyword>
<sequence length="287" mass="30342">MMLSECSSINCAHAAEHISAVVKVVLFSYQLVAIQHSYIANGLEGTNGSLVVDLAKMKNISVEPVTFNAIVETGNRLGDIVLTLNDAGRRLPHGQSTYIGIGGHSGFDGFGYSSRMWGLTLDNVLSATVVLADGSIVTASEVEPRALLGSSASLGIAASIEFRTFAVPSEATAFEYGWDVDIATASNALKVFQTWALSGDVPAEFGGELFYVKGSDTDELNLLALGITTHVEVELYGGIGSSINKVSLDDTAFAHRNIALHFPALASSPYLRTPAIVSVFLMACYSL</sequence>
<accession>A0A6A4GXY7</accession>
<dbReference type="EMBL" id="ML769652">
    <property type="protein sequence ID" value="KAE9390601.1"/>
    <property type="molecule type" value="Genomic_DNA"/>
</dbReference>
<gene>
    <name evidence="7" type="ORF">BT96DRAFT_1002117</name>
</gene>